<organism evidence="2 3">
    <name type="scientific">Niastella koreensis</name>
    <dbReference type="NCBI Taxonomy" id="354356"/>
    <lineage>
        <taxon>Bacteria</taxon>
        <taxon>Pseudomonadati</taxon>
        <taxon>Bacteroidota</taxon>
        <taxon>Chitinophagia</taxon>
        <taxon>Chitinophagales</taxon>
        <taxon>Chitinophagaceae</taxon>
        <taxon>Niastella</taxon>
    </lineage>
</organism>
<accession>A0ABX3NTE3</accession>
<proteinExistence type="predicted"/>
<reference evidence="2 3" key="1">
    <citation type="submission" date="2016-04" db="EMBL/GenBank/DDBJ databases">
        <authorList>
            <person name="Chen L."/>
            <person name="Zhuang W."/>
            <person name="Wang G."/>
        </authorList>
    </citation>
    <scope>NUCLEOTIDE SEQUENCE [LARGE SCALE GENOMIC DNA]</scope>
    <source>
        <strain evidence="3">GR20</strain>
    </source>
</reference>
<name>A0ABX3NTE3_9BACT</name>
<dbReference type="EMBL" id="LWBO01000021">
    <property type="protein sequence ID" value="OQP45237.1"/>
    <property type="molecule type" value="Genomic_DNA"/>
</dbReference>
<keyword evidence="1" id="KW-0732">Signal</keyword>
<protein>
    <submittedName>
        <fullName evidence="2">Uncharacterized protein</fullName>
    </submittedName>
</protein>
<comment type="caution">
    <text evidence="2">The sequence shown here is derived from an EMBL/GenBank/DDBJ whole genome shotgun (WGS) entry which is preliminary data.</text>
</comment>
<sequence length="496" mass="55788">MKKNLLLILLVSISMLYGKVSHAQEKEPVVDKIISFPTTFFSKIQNKYAGLEDRMTKQTTKYLQRLAKKEKKMKRKLAKVDSTKAEQTFGDIDAQYGKMIAAINTDSLPVKRGSGAYMPMVDSVKTSLAFLNQNSPLLEQSKEVQDKLKGSLSQVNQLQGKLQAADQVKAFIQQRKQQIKQSLSRFTNLPKGLTDEFTGFQKEAYYYSAQLKEYKDLLNDPDKMVQRGLSLLNKLPAFTSFMKQNSELASLFRLPDNYGTPASLAGLQTRSMVQQQIQNQLAGGGPNAQQYLQKNLQAAQSQLNSLKDKLNKLGGGGGSSADADIPDFKPNNQRTKTFWQRLEYGTNIQTAKNNFFPTTSDFGLSVGYKLNDKNTIGIGASYKMGWGQDIKHIHITNQGMGLRSYIDVKLKGSFYLSGGLEYNYQPITSDSLNTNTVMHWNEISSWSKSGLIGVSKIVSVKSKFFKKTKLQLLFDFLSYQQVPRTQPIKFRVGYTF</sequence>
<gene>
    <name evidence="2" type="ORF">A4D02_34275</name>
</gene>
<feature type="signal peptide" evidence="1">
    <location>
        <begin position="1"/>
        <end position="23"/>
    </location>
</feature>
<dbReference type="Proteomes" id="UP000192277">
    <property type="component" value="Unassembled WGS sequence"/>
</dbReference>
<keyword evidence="3" id="KW-1185">Reference proteome</keyword>
<evidence type="ECO:0000256" key="1">
    <source>
        <dbReference type="SAM" id="SignalP"/>
    </source>
</evidence>
<dbReference type="RefSeq" id="WP_014219297.1">
    <property type="nucleotide sequence ID" value="NZ_LWBO01000021.1"/>
</dbReference>
<evidence type="ECO:0000313" key="2">
    <source>
        <dbReference type="EMBL" id="OQP45237.1"/>
    </source>
</evidence>
<evidence type="ECO:0000313" key="3">
    <source>
        <dbReference type="Proteomes" id="UP000192277"/>
    </source>
</evidence>
<feature type="chain" id="PRO_5046640142" evidence="1">
    <location>
        <begin position="24"/>
        <end position="496"/>
    </location>
</feature>